<protein>
    <recommendedName>
        <fullName evidence="4">Peptide methionine sulfoxide reductase MsrA</fullName>
        <shortName evidence="4">Protein-methionine-S-oxide reductase</shortName>
        <ecNumber evidence="4">1.8.4.11</ecNumber>
    </recommendedName>
    <alternativeName>
        <fullName evidence="4">Peptide-methionine (S)-S-oxide reductase</fullName>
        <shortName evidence="4">Peptide Met(O) reductase</shortName>
    </alternativeName>
</protein>
<comment type="catalytic activity">
    <reaction evidence="2 4">
        <text>L-methionyl-[protein] + [thioredoxin]-disulfide + H2O = L-methionyl-(S)-S-oxide-[protein] + [thioredoxin]-dithiol</text>
        <dbReference type="Rhea" id="RHEA:14217"/>
        <dbReference type="Rhea" id="RHEA-COMP:10698"/>
        <dbReference type="Rhea" id="RHEA-COMP:10700"/>
        <dbReference type="Rhea" id="RHEA-COMP:12313"/>
        <dbReference type="Rhea" id="RHEA-COMP:12315"/>
        <dbReference type="ChEBI" id="CHEBI:15377"/>
        <dbReference type="ChEBI" id="CHEBI:16044"/>
        <dbReference type="ChEBI" id="CHEBI:29950"/>
        <dbReference type="ChEBI" id="CHEBI:44120"/>
        <dbReference type="ChEBI" id="CHEBI:50058"/>
        <dbReference type="EC" id="1.8.4.11"/>
    </reaction>
</comment>
<comment type="function">
    <text evidence="4">Has an important function as a repair enzyme for proteins that have been inactivated by oxidation. Catalyzes the reversible oxidation-reduction of methionine sulfoxide in proteins to methionine.</text>
</comment>
<dbReference type="InterPro" id="IPR002569">
    <property type="entry name" value="Met_Sox_Rdtase_MsrA_dom"/>
</dbReference>
<evidence type="ECO:0000313" key="6">
    <source>
        <dbReference type="EMBL" id="BFO77397.1"/>
    </source>
</evidence>
<dbReference type="EC" id="1.8.4.11" evidence="4"/>
<feature type="active site" evidence="4">
    <location>
        <position position="11"/>
    </location>
</feature>
<organism evidence="6">
    <name type="scientific">Prevotella sp. GTC17260</name>
    <dbReference type="NCBI Taxonomy" id="3236796"/>
    <lineage>
        <taxon>Bacteria</taxon>
        <taxon>Pseudomonadati</taxon>
        <taxon>Bacteroidota</taxon>
        <taxon>Bacteroidia</taxon>
        <taxon>Bacteroidales</taxon>
        <taxon>Prevotellaceae</taxon>
        <taxon>Prevotella</taxon>
    </lineage>
</organism>
<name>A0AB33JCY4_9BACT</name>
<evidence type="ECO:0000256" key="3">
    <source>
        <dbReference type="ARBA" id="ARBA00048782"/>
    </source>
</evidence>
<dbReference type="GO" id="GO:0005737">
    <property type="term" value="C:cytoplasm"/>
    <property type="evidence" value="ECO:0007669"/>
    <property type="project" value="TreeGrafter"/>
</dbReference>
<proteinExistence type="inferred from homology"/>
<comment type="similarity">
    <text evidence="4">Belongs to the MsrA Met sulfoxide reductase family.</text>
</comment>
<accession>A0AB33JCY4</accession>
<dbReference type="PANTHER" id="PTHR42799">
    <property type="entry name" value="MITOCHONDRIAL PEPTIDE METHIONINE SULFOXIDE REDUCTASE"/>
    <property type="match status" value="1"/>
</dbReference>
<dbReference type="InterPro" id="IPR036509">
    <property type="entry name" value="Met_Sox_Rdtase_MsrA_sf"/>
</dbReference>
<keyword evidence="1 4" id="KW-0560">Oxidoreductase</keyword>
<dbReference type="HAMAP" id="MF_01401">
    <property type="entry name" value="MsrA"/>
    <property type="match status" value="1"/>
</dbReference>
<evidence type="ECO:0000256" key="1">
    <source>
        <dbReference type="ARBA" id="ARBA00023002"/>
    </source>
</evidence>
<evidence type="ECO:0000256" key="4">
    <source>
        <dbReference type="HAMAP-Rule" id="MF_01401"/>
    </source>
</evidence>
<evidence type="ECO:0000256" key="2">
    <source>
        <dbReference type="ARBA" id="ARBA00047806"/>
    </source>
</evidence>
<dbReference type="GO" id="GO:0008113">
    <property type="term" value="F:peptide-methionine (S)-S-oxide reductase activity"/>
    <property type="evidence" value="ECO:0007669"/>
    <property type="project" value="UniProtKB-UniRule"/>
</dbReference>
<dbReference type="NCBIfam" id="TIGR00401">
    <property type="entry name" value="msrA"/>
    <property type="match status" value="1"/>
</dbReference>
<comment type="catalytic activity">
    <reaction evidence="3 4">
        <text>[thioredoxin]-disulfide + L-methionine + H2O = L-methionine (S)-S-oxide + [thioredoxin]-dithiol</text>
        <dbReference type="Rhea" id="RHEA:19993"/>
        <dbReference type="Rhea" id="RHEA-COMP:10698"/>
        <dbReference type="Rhea" id="RHEA-COMP:10700"/>
        <dbReference type="ChEBI" id="CHEBI:15377"/>
        <dbReference type="ChEBI" id="CHEBI:29950"/>
        <dbReference type="ChEBI" id="CHEBI:50058"/>
        <dbReference type="ChEBI" id="CHEBI:57844"/>
        <dbReference type="ChEBI" id="CHEBI:58772"/>
        <dbReference type="EC" id="1.8.4.11"/>
    </reaction>
</comment>
<dbReference type="SUPFAM" id="SSF55068">
    <property type="entry name" value="Peptide methionine sulfoxide reductase"/>
    <property type="match status" value="1"/>
</dbReference>
<dbReference type="EMBL" id="AP035788">
    <property type="protein sequence ID" value="BFO77397.1"/>
    <property type="molecule type" value="Genomic_DNA"/>
</dbReference>
<dbReference type="AlphaFoldDB" id="A0AB33JCY4"/>
<gene>
    <name evidence="4" type="primary">msrA</name>
    <name evidence="6" type="ORF">GTC17260_00320</name>
</gene>
<sequence length="172" mass="19858">MTQDLYIAGGCFWGAEHFFKQIEGVIDTEVGFVNGDQTIVNPSYKEVYTDTTGYAEAVHVVYNPDVVSLEFLVLMFFAAIDPVSLNQQGHDVGTRYRTGIYYTKAEEIPVIQKVYDEIQAKYDEPLAVEIEPLQMFYKAEEYHQDYLDKNPQGYCHLPLELFEFARQAKMKR</sequence>
<feature type="domain" description="Peptide methionine sulphoxide reductase MsrA" evidence="5">
    <location>
        <begin position="5"/>
        <end position="156"/>
    </location>
</feature>
<dbReference type="InterPro" id="IPR050162">
    <property type="entry name" value="MsrA_MetSO_reductase"/>
</dbReference>
<reference evidence="6" key="1">
    <citation type="submission" date="2024-07" db="EMBL/GenBank/DDBJ databases">
        <title>Complete genome sequence of Prevotella sp. YM-2024 GTC17260.</title>
        <authorList>
            <person name="Hayashi M."/>
            <person name="Muto Y."/>
            <person name="Tanaka K."/>
            <person name="Niwa H."/>
        </authorList>
    </citation>
    <scope>NUCLEOTIDE SEQUENCE</scope>
    <source>
        <strain evidence="6">GTC17260</strain>
    </source>
</reference>
<evidence type="ECO:0000259" key="5">
    <source>
        <dbReference type="Pfam" id="PF01625"/>
    </source>
</evidence>
<dbReference type="PANTHER" id="PTHR42799:SF2">
    <property type="entry name" value="MITOCHONDRIAL PEPTIDE METHIONINE SULFOXIDE REDUCTASE"/>
    <property type="match status" value="1"/>
</dbReference>
<dbReference type="Pfam" id="PF01625">
    <property type="entry name" value="PMSR"/>
    <property type="match status" value="1"/>
</dbReference>
<dbReference type="Gene3D" id="3.30.1060.10">
    <property type="entry name" value="Peptide methionine sulphoxide reductase MsrA"/>
    <property type="match status" value="1"/>
</dbReference>
<dbReference type="GO" id="GO:0034599">
    <property type="term" value="P:cellular response to oxidative stress"/>
    <property type="evidence" value="ECO:0007669"/>
    <property type="project" value="TreeGrafter"/>
</dbReference>